<dbReference type="GO" id="GO:0003676">
    <property type="term" value="F:nucleic acid binding"/>
    <property type="evidence" value="ECO:0007669"/>
    <property type="project" value="InterPro"/>
</dbReference>
<dbReference type="Pfam" id="PF08797">
    <property type="entry name" value="HIRAN"/>
    <property type="match status" value="1"/>
</dbReference>
<dbReference type="Proteomes" id="UP001165085">
    <property type="component" value="Unassembled WGS sequence"/>
</dbReference>
<name>A0A9W7B410_9STRA</name>
<proteinExistence type="predicted"/>
<dbReference type="GO" id="GO:0008270">
    <property type="term" value="F:zinc ion binding"/>
    <property type="evidence" value="ECO:0007669"/>
    <property type="project" value="InterPro"/>
</dbReference>
<dbReference type="EMBL" id="BRXY01000235">
    <property type="protein sequence ID" value="GMH79479.1"/>
    <property type="molecule type" value="Genomic_DNA"/>
</dbReference>
<keyword evidence="2" id="KW-0378">Hydrolase</keyword>
<gene>
    <name evidence="5" type="ORF">TrST_g4546</name>
</gene>
<feature type="compositionally biased region" description="Basic residues" evidence="3">
    <location>
        <begin position="69"/>
        <end position="101"/>
    </location>
</feature>
<evidence type="ECO:0000256" key="2">
    <source>
        <dbReference type="ARBA" id="ARBA00022801"/>
    </source>
</evidence>
<feature type="compositionally biased region" description="Polar residues" evidence="3">
    <location>
        <begin position="13"/>
        <end position="27"/>
    </location>
</feature>
<protein>
    <recommendedName>
        <fullName evidence="4">HIRAN domain-containing protein</fullName>
    </recommendedName>
</protein>
<dbReference type="GO" id="GO:0016818">
    <property type="term" value="F:hydrolase activity, acting on acid anhydrides, in phosphorus-containing anhydrides"/>
    <property type="evidence" value="ECO:0007669"/>
    <property type="project" value="InterPro"/>
</dbReference>
<feature type="region of interest" description="Disordered" evidence="3">
    <location>
        <begin position="1"/>
        <end position="131"/>
    </location>
</feature>
<evidence type="ECO:0000256" key="3">
    <source>
        <dbReference type="SAM" id="MobiDB-lite"/>
    </source>
</evidence>
<accession>A0A9W7B410</accession>
<feature type="domain" description="HIRAN" evidence="4">
    <location>
        <begin position="137"/>
        <end position="208"/>
    </location>
</feature>
<dbReference type="OrthoDB" id="201452at2759"/>
<dbReference type="AlphaFoldDB" id="A0A9W7B410"/>
<evidence type="ECO:0000259" key="4">
    <source>
        <dbReference type="Pfam" id="PF08797"/>
    </source>
</evidence>
<dbReference type="InterPro" id="IPR014905">
    <property type="entry name" value="HIRAN"/>
</dbReference>
<keyword evidence="1" id="KW-0479">Metal-binding</keyword>
<evidence type="ECO:0000313" key="5">
    <source>
        <dbReference type="EMBL" id="GMH79479.1"/>
    </source>
</evidence>
<keyword evidence="6" id="KW-1185">Reference proteome</keyword>
<feature type="compositionally biased region" description="Basic residues" evidence="3">
    <location>
        <begin position="116"/>
        <end position="126"/>
    </location>
</feature>
<sequence length="256" mass="28749">MFAALKRMLTRASRASNATADQSNNNRAVVETEPVDESMDGTSEGPPKWYGAAVPRARKVKSTKEAEGKRKKVAKKKTVAAKKTKVEKKPAPKKSKKSTKKVKGEEEEEEEETSKSTKKVKKKKKKKEEEETPGLIVKIAGTSFRNSNCVKAIKKNGEVLADDRYTTNHTVDLVPDPENPYDPYAIKVLLSGEFVGFIPKDSTHLVDVTLEATVWQFRKNDYLGQFQGKLMVNVGPKQHYNESAEKRGGYDERKFR</sequence>
<evidence type="ECO:0000256" key="1">
    <source>
        <dbReference type="ARBA" id="ARBA00022723"/>
    </source>
</evidence>
<organism evidence="5 6">
    <name type="scientific">Triparma strigata</name>
    <dbReference type="NCBI Taxonomy" id="1606541"/>
    <lineage>
        <taxon>Eukaryota</taxon>
        <taxon>Sar</taxon>
        <taxon>Stramenopiles</taxon>
        <taxon>Ochrophyta</taxon>
        <taxon>Bolidophyceae</taxon>
        <taxon>Parmales</taxon>
        <taxon>Triparmaceae</taxon>
        <taxon>Triparma</taxon>
    </lineage>
</organism>
<comment type="caution">
    <text evidence="5">The sequence shown here is derived from an EMBL/GenBank/DDBJ whole genome shotgun (WGS) entry which is preliminary data.</text>
</comment>
<dbReference type="Gene3D" id="3.30.70.2330">
    <property type="match status" value="1"/>
</dbReference>
<evidence type="ECO:0000313" key="6">
    <source>
        <dbReference type="Proteomes" id="UP001165085"/>
    </source>
</evidence>
<reference evidence="6" key="1">
    <citation type="journal article" date="2023" name="Commun. Biol.">
        <title>Genome analysis of Parmales, the sister group of diatoms, reveals the evolutionary specialization of diatoms from phago-mixotrophs to photoautotrophs.</title>
        <authorList>
            <person name="Ban H."/>
            <person name="Sato S."/>
            <person name="Yoshikawa S."/>
            <person name="Yamada K."/>
            <person name="Nakamura Y."/>
            <person name="Ichinomiya M."/>
            <person name="Sato N."/>
            <person name="Blanc-Mathieu R."/>
            <person name="Endo H."/>
            <person name="Kuwata A."/>
            <person name="Ogata H."/>
        </authorList>
    </citation>
    <scope>NUCLEOTIDE SEQUENCE [LARGE SCALE GENOMIC DNA]</scope>
    <source>
        <strain evidence="6">NIES 3701</strain>
    </source>
</reference>